<keyword evidence="12" id="KW-1185">Reference proteome</keyword>
<dbReference type="Proteomes" id="UP000185783">
    <property type="component" value="Unassembled WGS sequence"/>
</dbReference>
<protein>
    <recommendedName>
        <fullName evidence="9">Sec-independent protein translocase protein TatA</fullName>
    </recommendedName>
</protein>
<evidence type="ECO:0000256" key="4">
    <source>
        <dbReference type="ARBA" id="ARBA00022692"/>
    </source>
</evidence>
<dbReference type="EMBL" id="LVVZ01000019">
    <property type="protein sequence ID" value="OKL43468.1"/>
    <property type="molecule type" value="Genomic_DNA"/>
</dbReference>
<keyword evidence="5 9" id="KW-0653">Protein transport</keyword>
<dbReference type="GO" id="GO:0043953">
    <property type="term" value="P:protein transport by the Tat complex"/>
    <property type="evidence" value="ECO:0007669"/>
    <property type="project" value="UniProtKB-UniRule"/>
</dbReference>
<dbReference type="NCBIfam" id="NF001940">
    <property type="entry name" value="PRK00720.1"/>
    <property type="match status" value="1"/>
</dbReference>
<accession>A0A1U7JFK0</accession>
<evidence type="ECO:0000313" key="12">
    <source>
        <dbReference type="Proteomes" id="UP000185783"/>
    </source>
</evidence>
<name>A0A1U7JFK0_9HYPH</name>
<evidence type="ECO:0000256" key="1">
    <source>
        <dbReference type="ARBA" id="ARBA00004162"/>
    </source>
</evidence>
<evidence type="ECO:0000256" key="3">
    <source>
        <dbReference type="ARBA" id="ARBA00022475"/>
    </source>
</evidence>
<comment type="subcellular location">
    <subcellularLocation>
        <location evidence="1 9">Cell membrane</location>
        <topology evidence="1 9">Single-pass membrane protein</topology>
    </subcellularLocation>
</comment>
<evidence type="ECO:0000313" key="11">
    <source>
        <dbReference type="EMBL" id="OKL43468.1"/>
    </source>
</evidence>
<keyword evidence="7 9" id="KW-0811">Translocation</keyword>
<feature type="compositionally biased region" description="Basic and acidic residues" evidence="10">
    <location>
        <begin position="54"/>
        <end position="66"/>
    </location>
</feature>
<dbReference type="GO" id="GO:0008320">
    <property type="term" value="F:protein transmembrane transporter activity"/>
    <property type="evidence" value="ECO:0007669"/>
    <property type="project" value="UniProtKB-UniRule"/>
</dbReference>
<feature type="region of interest" description="Disordered" evidence="10">
    <location>
        <begin position="54"/>
        <end position="85"/>
    </location>
</feature>
<dbReference type="AlphaFoldDB" id="A0A1U7JFK0"/>
<dbReference type="RefSeq" id="WP_028480987.1">
    <property type="nucleotide sequence ID" value="NZ_LVVZ01000019.1"/>
</dbReference>
<evidence type="ECO:0000256" key="6">
    <source>
        <dbReference type="ARBA" id="ARBA00022989"/>
    </source>
</evidence>
<reference evidence="11 12" key="1">
    <citation type="submission" date="2016-03" db="EMBL/GenBank/DDBJ databases">
        <title>Genome sequence of Nesiotobacter sp. nov., a moderately halophilic alphaproteobacterium isolated from the Yellow Sea, China.</title>
        <authorList>
            <person name="Zhang G."/>
            <person name="Zhang R."/>
        </authorList>
    </citation>
    <scope>NUCLEOTIDE SEQUENCE [LARGE SCALE GENOMIC DNA]</scope>
    <source>
        <strain evidence="11 12">WB1-6</strain>
    </source>
</reference>
<dbReference type="STRING" id="197461.A3843_12530"/>
<comment type="subunit">
    <text evidence="9">The Tat system comprises two distinct complexes: a TatABC complex, containing multiple copies of TatA, TatB and TatC subunits, and a separate TatA complex, containing only TatA subunits. Substrates initially bind to the TatABC complex, which probably triggers association of the separate TatA complex to form the active translocon.</text>
</comment>
<evidence type="ECO:0000256" key="9">
    <source>
        <dbReference type="HAMAP-Rule" id="MF_00236"/>
    </source>
</evidence>
<comment type="caution">
    <text evidence="11">The sequence shown here is derived from an EMBL/GenBank/DDBJ whole genome shotgun (WGS) entry which is preliminary data.</text>
</comment>
<dbReference type="InterPro" id="IPR006312">
    <property type="entry name" value="TatA/E"/>
</dbReference>
<feature type="compositionally biased region" description="Polar residues" evidence="10">
    <location>
        <begin position="67"/>
        <end position="85"/>
    </location>
</feature>
<comment type="similarity">
    <text evidence="9">Belongs to the TatA/E family.</text>
</comment>
<dbReference type="NCBIfam" id="TIGR01411">
    <property type="entry name" value="tatAE"/>
    <property type="match status" value="1"/>
</dbReference>
<evidence type="ECO:0000256" key="2">
    <source>
        <dbReference type="ARBA" id="ARBA00022448"/>
    </source>
</evidence>
<sequence length="85" mass="9005">MGSIGIWQIIIIAVVVVLLFGRGKISDLMGDVAKGINSFKKGLKDDADAAAEEKNAETKVIDHQKSETVSPQSTSENSSDQSKAS</sequence>
<keyword evidence="2 9" id="KW-0813">Transport</keyword>
<evidence type="ECO:0000256" key="10">
    <source>
        <dbReference type="SAM" id="MobiDB-lite"/>
    </source>
</evidence>
<dbReference type="PANTHER" id="PTHR42982">
    <property type="entry name" value="SEC-INDEPENDENT PROTEIN TRANSLOCASE PROTEIN TATA"/>
    <property type="match status" value="1"/>
</dbReference>
<gene>
    <name evidence="9" type="primary">tatA</name>
    <name evidence="11" type="ORF">A3843_12530</name>
</gene>
<dbReference type="Pfam" id="PF02416">
    <property type="entry name" value="TatA_B_E"/>
    <property type="match status" value="1"/>
</dbReference>
<organism evidence="11 12">
    <name type="scientific">Pseudovibrio exalbescens</name>
    <dbReference type="NCBI Taxonomy" id="197461"/>
    <lineage>
        <taxon>Bacteria</taxon>
        <taxon>Pseudomonadati</taxon>
        <taxon>Pseudomonadota</taxon>
        <taxon>Alphaproteobacteria</taxon>
        <taxon>Hyphomicrobiales</taxon>
        <taxon>Stappiaceae</taxon>
        <taxon>Pseudovibrio</taxon>
    </lineage>
</organism>
<keyword evidence="3 9" id="KW-1003">Cell membrane</keyword>
<evidence type="ECO:0000256" key="5">
    <source>
        <dbReference type="ARBA" id="ARBA00022927"/>
    </source>
</evidence>
<dbReference type="Gene3D" id="1.20.5.3310">
    <property type="match status" value="1"/>
</dbReference>
<proteinExistence type="inferred from homology"/>
<feature type="transmembrane region" description="Helical" evidence="9">
    <location>
        <begin position="6"/>
        <end position="25"/>
    </location>
</feature>
<keyword evidence="6 9" id="KW-1133">Transmembrane helix</keyword>
<evidence type="ECO:0000256" key="7">
    <source>
        <dbReference type="ARBA" id="ARBA00023010"/>
    </source>
</evidence>
<dbReference type="HAMAP" id="MF_00236">
    <property type="entry name" value="TatA_E"/>
    <property type="match status" value="1"/>
</dbReference>
<comment type="function">
    <text evidence="9">Part of the twin-arginine translocation (Tat) system that transports large folded proteins containing a characteristic twin-arginine motif in their signal peptide across membranes. TatA could form the protein-conducting channel of the Tat system.</text>
</comment>
<dbReference type="PANTHER" id="PTHR42982:SF1">
    <property type="entry name" value="SEC-INDEPENDENT PROTEIN TRANSLOCASE PROTEIN TATA"/>
    <property type="match status" value="1"/>
</dbReference>
<dbReference type="GO" id="GO:0033281">
    <property type="term" value="C:TAT protein transport complex"/>
    <property type="evidence" value="ECO:0007669"/>
    <property type="project" value="UniProtKB-UniRule"/>
</dbReference>
<dbReference type="InterPro" id="IPR003369">
    <property type="entry name" value="TatA/B/E"/>
</dbReference>
<keyword evidence="8 9" id="KW-0472">Membrane</keyword>
<keyword evidence="4 9" id="KW-0812">Transmembrane</keyword>
<evidence type="ECO:0000256" key="8">
    <source>
        <dbReference type="ARBA" id="ARBA00023136"/>
    </source>
</evidence>